<keyword evidence="2" id="KW-0479">Metal-binding</keyword>
<evidence type="ECO:0000256" key="2">
    <source>
        <dbReference type="ARBA" id="ARBA00022723"/>
    </source>
</evidence>
<evidence type="ECO:0000256" key="1">
    <source>
        <dbReference type="ARBA" id="ARBA00001947"/>
    </source>
</evidence>
<dbReference type="GO" id="GO:0046872">
    <property type="term" value="F:metal ion binding"/>
    <property type="evidence" value="ECO:0007669"/>
    <property type="project" value="UniProtKB-KW"/>
</dbReference>
<dbReference type="InterPro" id="IPR001279">
    <property type="entry name" value="Metallo-B-lactamas"/>
</dbReference>
<dbReference type="CDD" id="cd06262">
    <property type="entry name" value="metallo-hydrolase-like_MBL-fold"/>
    <property type="match status" value="1"/>
</dbReference>
<proteinExistence type="predicted"/>
<organism evidence="6 7">
    <name type="scientific">Candidatus Woesebacteria bacterium RIFCSPHIGHO2_12_FULL_46_16</name>
    <dbReference type="NCBI Taxonomy" id="1802513"/>
    <lineage>
        <taxon>Bacteria</taxon>
        <taxon>Candidatus Woeseibacteriota</taxon>
    </lineage>
</organism>
<name>A0A1F8AZ56_9BACT</name>
<comment type="caution">
    <text evidence="6">The sequence shown here is derived from an EMBL/GenBank/DDBJ whole genome shotgun (WGS) entry which is preliminary data.</text>
</comment>
<protein>
    <recommendedName>
        <fullName evidence="5">Metallo-beta-lactamase domain-containing protein</fullName>
    </recommendedName>
</protein>
<dbReference type="InterPro" id="IPR036866">
    <property type="entry name" value="RibonucZ/Hydroxyglut_hydro"/>
</dbReference>
<evidence type="ECO:0000256" key="3">
    <source>
        <dbReference type="ARBA" id="ARBA00022801"/>
    </source>
</evidence>
<evidence type="ECO:0000256" key="4">
    <source>
        <dbReference type="ARBA" id="ARBA00022833"/>
    </source>
</evidence>
<dbReference type="Pfam" id="PF00753">
    <property type="entry name" value="Lactamase_B"/>
    <property type="match status" value="1"/>
</dbReference>
<dbReference type="Gene3D" id="3.60.15.10">
    <property type="entry name" value="Ribonuclease Z/Hydroxyacylglutathione hydrolase-like"/>
    <property type="match status" value="1"/>
</dbReference>
<keyword evidence="4" id="KW-0862">Zinc</keyword>
<feature type="domain" description="Metallo-beta-lactamase" evidence="5">
    <location>
        <begin position="12"/>
        <end position="190"/>
    </location>
</feature>
<dbReference type="GO" id="GO:0016787">
    <property type="term" value="F:hydrolase activity"/>
    <property type="evidence" value="ECO:0007669"/>
    <property type="project" value="UniProtKB-KW"/>
</dbReference>
<dbReference type="STRING" id="1802513.A3E46_02350"/>
<evidence type="ECO:0000313" key="6">
    <source>
        <dbReference type="EMBL" id="OGM57011.1"/>
    </source>
</evidence>
<evidence type="ECO:0000313" key="7">
    <source>
        <dbReference type="Proteomes" id="UP000178313"/>
    </source>
</evidence>
<accession>A0A1F8AZ56</accession>
<dbReference type="Proteomes" id="UP000178313">
    <property type="component" value="Unassembled WGS sequence"/>
</dbReference>
<comment type="cofactor">
    <cofactor evidence="1">
        <name>Zn(2+)</name>
        <dbReference type="ChEBI" id="CHEBI:29105"/>
    </cofactor>
</comment>
<dbReference type="InterPro" id="IPR051453">
    <property type="entry name" value="MBL_Glyoxalase_II"/>
</dbReference>
<dbReference type="PANTHER" id="PTHR46233:SF3">
    <property type="entry name" value="HYDROXYACYLGLUTATHIONE HYDROLASE GLOC"/>
    <property type="match status" value="1"/>
</dbReference>
<gene>
    <name evidence="6" type="ORF">A3E46_02350</name>
</gene>
<dbReference type="EMBL" id="MGGZ01000020">
    <property type="protein sequence ID" value="OGM57011.1"/>
    <property type="molecule type" value="Genomic_DNA"/>
</dbReference>
<dbReference type="AlphaFoldDB" id="A0A1F8AZ56"/>
<keyword evidence="3" id="KW-0378">Hydrolase</keyword>
<sequence>MKVVKLVLGPLSSNCYLIFDEKSKDAVIVDPGDEADFLIQKIEDLELKPQKIIATHGHFDHVGAILDLKLIYQIPFLANKKDGFLLKRSAETSKHFTKIESLKLPSPDKDLKDGVKVILGKSALAVMETPGHTPGSVCLVGEGLAFVGDLLFADGSTGRCDFSYSHPGELKKSVKKILKLSPKTIVYPGHGPEFILGEIGSVNG</sequence>
<dbReference type="SMART" id="SM00849">
    <property type="entry name" value="Lactamase_B"/>
    <property type="match status" value="1"/>
</dbReference>
<reference evidence="6 7" key="1">
    <citation type="journal article" date="2016" name="Nat. Commun.">
        <title>Thousands of microbial genomes shed light on interconnected biogeochemical processes in an aquifer system.</title>
        <authorList>
            <person name="Anantharaman K."/>
            <person name="Brown C.T."/>
            <person name="Hug L.A."/>
            <person name="Sharon I."/>
            <person name="Castelle C.J."/>
            <person name="Probst A.J."/>
            <person name="Thomas B.C."/>
            <person name="Singh A."/>
            <person name="Wilkins M.J."/>
            <person name="Karaoz U."/>
            <person name="Brodie E.L."/>
            <person name="Williams K.H."/>
            <person name="Hubbard S.S."/>
            <person name="Banfield J.F."/>
        </authorList>
    </citation>
    <scope>NUCLEOTIDE SEQUENCE [LARGE SCALE GENOMIC DNA]</scope>
</reference>
<dbReference type="SUPFAM" id="SSF56281">
    <property type="entry name" value="Metallo-hydrolase/oxidoreductase"/>
    <property type="match status" value="1"/>
</dbReference>
<dbReference type="PANTHER" id="PTHR46233">
    <property type="entry name" value="HYDROXYACYLGLUTATHIONE HYDROLASE GLOC"/>
    <property type="match status" value="1"/>
</dbReference>
<evidence type="ECO:0000259" key="5">
    <source>
        <dbReference type="SMART" id="SM00849"/>
    </source>
</evidence>